<dbReference type="AlphaFoldDB" id="A0A4Z2G5W9"/>
<evidence type="ECO:0000313" key="1">
    <source>
        <dbReference type="EMBL" id="TNN48164.1"/>
    </source>
</evidence>
<sequence length="149" mass="17087">MEIESDGECVENILAASETCEKIEVNTRFEGKKRRCALTWQHPPALKTRPMQSLPVWNVDYTRGLEAVWGGLDALQSFTREKNQSSPTSDSSHSRTRRRNVKWSTYPDFVVACHSDQRLDVELLQVADTLLHVTGHSFWFWTRSSESST</sequence>
<dbReference type="Proteomes" id="UP000314294">
    <property type="component" value="Unassembled WGS sequence"/>
</dbReference>
<name>A0A4Z2G5W9_9TELE</name>
<organism evidence="1 2">
    <name type="scientific">Liparis tanakae</name>
    <name type="common">Tanaka's snailfish</name>
    <dbReference type="NCBI Taxonomy" id="230148"/>
    <lineage>
        <taxon>Eukaryota</taxon>
        <taxon>Metazoa</taxon>
        <taxon>Chordata</taxon>
        <taxon>Craniata</taxon>
        <taxon>Vertebrata</taxon>
        <taxon>Euteleostomi</taxon>
        <taxon>Actinopterygii</taxon>
        <taxon>Neopterygii</taxon>
        <taxon>Teleostei</taxon>
        <taxon>Neoteleostei</taxon>
        <taxon>Acanthomorphata</taxon>
        <taxon>Eupercaria</taxon>
        <taxon>Perciformes</taxon>
        <taxon>Cottioidei</taxon>
        <taxon>Cottales</taxon>
        <taxon>Liparidae</taxon>
        <taxon>Liparis</taxon>
    </lineage>
</organism>
<protein>
    <submittedName>
        <fullName evidence="1">Uncharacterized protein</fullName>
    </submittedName>
</protein>
<comment type="caution">
    <text evidence="1">The sequence shown here is derived from an EMBL/GenBank/DDBJ whole genome shotgun (WGS) entry which is preliminary data.</text>
</comment>
<keyword evidence="2" id="KW-1185">Reference proteome</keyword>
<reference evidence="1 2" key="1">
    <citation type="submission" date="2019-03" db="EMBL/GenBank/DDBJ databases">
        <title>First draft genome of Liparis tanakae, snailfish: a comprehensive survey of snailfish specific genes.</title>
        <authorList>
            <person name="Kim W."/>
            <person name="Song I."/>
            <person name="Jeong J.-H."/>
            <person name="Kim D."/>
            <person name="Kim S."/>
            <person name="Ryu S."/>
            <person name="Song J.Y."/>
            <person name="Lee S.K."/>
        </authorList>
    </citation>
    <scope>NUCLEOTIDE SEQUENCE [LARGE SCALE GENOMIC DNA]</scope>
    <source>
        <tissue evidence="1">Muscle</tissue>
    </source>
</reference>
<evidence type="ECO:0000313" key="2">
    <source>
        <dbReference type="Proteomes" id="UP000314294"/>
    </source>
</evidence>
<proteinExistence type="predicted"/>
<accession>A0A4Z2G5W9</accession>
<gene>
    <name evidence="1" type="ORF">EYF80_041634</name>
</gene>
<dbReference type="EMBL" id="SRLO01000708">
    <property type="protein sequence ID" value="TNN48164.1"/>
    <property type="molecule type" value="Genomic_DNA"/>
</dbReference>